<proteinExistence type="predicted"/>
<gene>
    <name evidence="1" type="ORF">C3L33_17747</name>
</gene>
<dbReference type="OrthoDB" id="278212at2759"/>
<dbReference type="InterPro" id="IPR036561">
    <property type="entry name" value="MAM33_sf"/>
</dbReference>
<dbReference type="Gene3D" id="3.10.280.10">
    <property type="entry name" value="Mitochondrial glycoprotein"/>
    <property type="match status" value="1"/>
</dbReference>
<keyword evidence="2" id="KW-1185">Reference proteome</keyword>
<name>A0A6A4L3M1_9ERIC</name>
<accession>A0A6A4L3M1</accession>
<dbReference type="InterPro" id="IPR003428">
    <property type="entry name" value="MAM33"/>
</dbReference>
<dbReference type="PANTHER" id="PTHR10826">
    <property type="entry name" value="COMPLEMENT COMPONENT 1"/>
    <property type="match status" value="1"/>
</dbReference>
<evidence type="ECO:0000313" key="2">
    <source>
        <dbReference type="Proteomes" id="UP000428333"/>
    </source>
</evidence>
<feature type="non-terminal residue" evidence="1">
    <location>
        <position position="1"/>
    </location>
</feature>
<dbReference type="AlphaFoldDB" id="A0A6A4L3M1"/>
<comment type="caution">
    <text evidence="1">The sequence shown here is derived from an EMBL/GenBank/DDBJ whole genome shotgun (WGS) entry which is preliminary data.</text>
</comment>
<dbReference type="SUPFAM" id="SSF54529">
    <property type="entry name" value="Mitochondrial glycoprotein MAM33-like"/>
    <property type="match status" value="1"/>
</dbReference>
<dbReference type="PANTHER" id="PTHR10826:SF14">
    <property type="entry name" value="MITOCHONDRIAL GLYCOPROTEIN FAMILY PROTEIN"/>
    <property type="match status" value="1"/>
</dbReference>
<reference evidence="1 2" key="1">
    <citation type="journal article" date="2019" name="Genome Biol. Evol.">
        <title>The Rhododendron genome and chromosomal organization provide insight into shared whole-genome duplications across the heath family (Ericaceae).</title>
        <authorList>
            <person name="Soza V.L."/>
            <person name="Lindsley D."/>
            <person name="Waalkes A."/>
            <person name="Ramage E."/>
            <person name="Patwardhan R.P."/>
            <person name="Burton J.N."/>
            <person name="Adey A."/>
            <person name="Kumar A."/>
            <person name="Qiu R."/>
            <person name="Shendure J."/>
            <person name="Hall B."/>
        </authorList>
    </citation>
    <scope>NUCLEOTIDE SEQUENCE [LARGE SCALE GENOMIC DNA]</scope>
    <source>
        <strain evidence="1">RSF 1966-606</strain>
    </source>
</reference>
<dbReference type="EMBL" id="QEFC01003069">
    <property type="protein sequence ID" value="KAE9450331.1"/>
    <property type="molecule type" value="Genomic_DNA"/>
</dbReference>
<dbReference type="Proteomes" id="UP000428333">
    <property type="component" value="Linkage Group LG11"/>
</dbReference>
<evidence type="ECO:0000313" key="1">
    <source>
        <dbReference type="EMBL" id="KAE9450331.1"/>
    </source>
</evidence>
<organism evidence="1 2">
    <name type="scientific">Rhododendron williamsianum</name>
    <dbReference type="NCBI Taxonomy" id="262921"/>
    <lineage>
        <taxon>Eukaryota</taxon>
        <taxon>Viridiplantae</taxon>
        <taxon>Streptophyta</taxon>
        <taxon>Embryophyta</taxon>
        <taxon>Tracheophyta</taxon>
        <taxon>Spermatophyta</taxon>
        <taxon>Magnoliopsida</taxon>
        <taxon>eudicotyledons</taxon>
        <taxon>Gunneridae</taxon>
        <taxon>Pentapetalae</taxon>
        <taxon>asterids</taxon>
        <taxon>Ericales</taxon>
        <taxon>Ericaceae</taxon>
        <taxon>Ericoideae</taxon>
        <taxon>Rhodoreae</taxon>
        <taxon>Rhododendron</taxon>
    </lineage>
</organism>
<protein>
    <submittedName>
        <fullName evidence="1">Uncharacterized protein</fullName>
    </submittedName>
</protein>
<sequence length="279" mass="32227">MAGLVQASRRSLLSPFRTLKLHLLHPNQQFSRQPNRPIPNFLTQTQTTTHLSTAALQKSPFESNILRILRNEIQYQSDYAPPHQSAMEFNAFVVEDRPGEQWITLRGKFGENETIKIEATMFDGSVVVPKSGDDSNAEDVRLHISLLVVISKGEECDLEFVCSSWPDHIEIQKVYILRRDGSLKWPYMGPNFWHKFRNVGFISDCFVLCVRDLDKKLQSALLDFLKARGVNNDLSVFLHEFMTNKDRTELIRWLAKTMSFVLDRGLYTYILSFLNLIQC</sequence>
<dbReference type="GO" id="GO:0005759">
    <property type="term" value="C:mitochondrial matrix"/>
    <property type="evidence" value="ECO:0007669"/>
    <property type="project" value="InterPro"/>
</dbReference>
<dbReference type="Pfam" id="PF02330">
    <property type="entry name" value="MAM33"/>
    <property type="match status" value="2"/>
</dbReference>